<name>D2MLT7_9FIRM</name>
<feature type="active site" description="Proton donor/acceptor" evidence="1">
    <location>
        <position position="147"/>
    </location>
</feature>
<organism evidence="3 4">
    <name type="scientific">Bulleidia extructa W1219</name>
    <dbReference type="NCBI Taxonomy" id="679192"/>
    <lineage>
        <taxon>Bacteria</taxon>
        <taxon>Bacillati</taxon>
        <taxon>Bacillota</taxon>
        <taxon>Erysipelotrichia</taxon>
        <taxon>Erysipelotrichales</taxon>
        <taxon>Erysipelotrichaceae</taxon>
        <taxon>Bulleidia</taxon>
    </lineage>
</organism>
<dbReference type="Proteomes" id="UP000005017">
    <property type="component" value="Unassembled WGS sequence"/>
</dbReference>
<dbReference type="EMBL" id="ADFR01000001">
    <property type="protein sequence ID" value="EFC06496.1"/>
    <property type="molecule type" value="Genomic_DNA"/>
</dbReference>
<evidence type="ECO:0000256" key="2">
    <source>
        <dbReference type="SAM" id="Phobius"/>
    </source>
</evidence>
<keyword evidence="2" id="KW-1133">Transmembrane helix</keyword>
<keyword evidence="2" id="KW-0472">Membrane</keyword>
<keyword evidence="4" id="KW-1185">Reference proteome</keyword>
<evidence type="ECO:0000313" key="3">
    <source>
        <dbReference type="EMBL" id="EFC06496.1"/>
    </source>
</evidence>
<protein>
    <submittedName>
        <fullName evidence="3">Sortase, SrtB family</fullName>
    </submittedName>
</protein>
<gene>
    <name evidence="3" type="primary">srtB</name>
    <name evidence="3" type="ORF">HMPREF9013_1442</name>
</gene>
<dbReference type="GO" id="GO:0016787">
    <property type="term" value="F:hydrolase activity"/>
    <property type="evidence" value="ECO:0007669"/>
    <property type="project" value="UniProtKB-KW"/>
</dbReference>
<dbReference type="eggNOG" id="COG4509">
    <property type="taxonomic scope" value="Bacteria"/>
</dbReference>
<evidence type="ECO:0000256" key="1">
    <source>
        <dbReference type="PIRSR" id="PIRSR605754-1"/>
    </source>
</evidence>
<dbReference type="Gene3D" id="2.40.260.10">
    <property type="entry name" value="Sortase"/>
    <property type="match status" value="1"/>
</dbReference>
<dbReference type="STRING" id="679192.HMPREF9013_1442"/>
<evidence type="ECO:0000313" key="4">
    <source>
        <dbReference type="Proteomes" id="UP000005017"/>
    </source>
</evidence>
<dbReference type="CDD" id="cd05826">
    <property type="entry name" value="Sortase_B"/>
    <property type="match status" value="1"/>
</dbReference>
<reference evidence="4" key="1">
    <citation type="submission" date="2009-12" db="EMBL/GenBank/DDBJ databases">
        <title>Sequence of Clostridiales genomosp. BVAB3 str. UPII9-5.</title>
        <authorList>
            <person name="Madupu R."/>
            <person name="Durkin A.S."/>
            <person name="Torralba M."/>
            <person name="Methe B."/>
            <person name="Sutton G.G."/>
            <person name="Strausberg R.L."/>
            <person name="Nelson K.E."/>
        </authorList>
    </citation>
    <scope>NUCLEOTIDE SEQUENCE [LARGE SCALE GENOMIC DNA]</scope>
    <source>
        <strain evidence="4">W1219</strain>
    </source>
</reference>
<proteinExistence type="predicted"/>
<dbReference type="AlphaFoldDB" id="D2MLT7"/>
<dbReference type="InterPro" id="IPR023365">
    <property type="entry name" value="Sortase_dom-sf"/>
</dbReference>
<dbReference type="RefSeq" id="WP_006626358.1">
    <property type="nucleotide sequence ID" value="NZ_ADFR01000001.1"/>
</dbReference>
<sequence>MKQNKTKKPLSKGMKIFLDIAMVVSLLVAGFSAWNIVQVLKGYQESKQAYEEVRKEVVVVDKITKKEKVDFKKLRQLYPDTAAWIKMKNSAINYPIAYGDSLIPERRGNEFYLHHLMDGRYQNSGTLFLDVQNGRHLNSKVLVVYGHHMRDGSMFADIDKFQKQSYYDSHKEMELETPSGKYKVYPIAGIKTTGSDDYVRYRFGSDQDFMKYVQRFEKNSTFRSEQKVSAKDRLILFSTCDYSLEDGRYALIAKLVKE</sequence>
<dbReference type="InterPro" id="IPR009835">
    <property type="entry name" value="SrtB"/>
</dbReference>
<feature type="transmembrane region" description="Helical" evidence="2">
    <location>
        <begin position="16"/>
        <end position="37"/>
    </location>
</feature>
<accession>D2MLT7</accession>
<dbReference type="MEROPS" id="C60.002"/>
<dbReference type="SUPFAM" id="SSF63817">
    <property type="entry name" value="Sortase"/>
    <property type="match status" value="1"/>
</dbReference>
<dbReference type="OrthoDB" id="9806013at2"/>
<dbReference type="NCBIfam" id="TIGR03064">
    <property type="entry name" value="sortase_srtB"/>
    <property type="match status" value="1"/>
</dbReference>
<keyword evidence="2" id="KW-0812">Transmembrane</keyword>
<comment type="caution">
    <text evidence="3">The sequence shown here is derived from an EMBL/GenBank/DDBJ whole genome shotgun (WGS) entry which is preliminary data.</text>
</comment>
<feature type="active site" description="Acyl-thioester intermediate" evidence="1">
    <location>
        <position position="240"/>
    </location>
</feature>